<dbReference type="EMBL" id="JAGIXG020000003">
    <property type="protein sequence ID" value="KAI6784929.1"/>
    <property type="molecule type" value="Genomic_DNA"/>
</dbReference>
<reference evidence="3" key="2">
    <citation type="submission" date="2022-07" db="EMBL/GenBank/DDBJ databases">
        <authorList>
            <person name="Goncalves M.F.M."/>
            <person name="Hilario S."/>
            <person name="Van De Peer Y."/>
            <person name="Esteves A.C."/>
            <person name="Alves A."/>
        </authorList>
    </citation>
    <scope>NUCLEOTIDE SEQUENCE</scope>
    <source>
        <strain evidence="3">MUM 19.33</strain>
    </source>
</reference>
<feature type="transmembrane region" description="Helical" evidence="2">
    <location>
        <begin position="274"/>
        <end position="294"/>
    </location>
</feature>
<evidence type="ECO:0000313" key="3">
    <source>
        <dbReference type="EMBL" id="KAI6784929.1"/>
    </source>
</evidence>
<dbReference type="PANTHER" id="PTHR37848">
    <property type="entry name" value="EXPRESSED PROTEIN"/>
    <property type="match status" value="1"/>
</dbReference>
<dbReference type="RefSeq" id="XP_051365785.1">
    <property type="nucleotide sequence ID" value="XM_051502610.1"/>
</dbReference>
<dbReference type="Proteomes" id="UP001055219">
    <property type="component" value="Unassembled WGS sequence"/>
</dbReference>
<dbReference type="PANTHER" id="PTHR37848:SF1">
    <property type="entry name" value="SUN DOMAIN-CONTAINING PROTEIN"/>
    <property type="match status" value="1"/>
</dbReference>
<name>A0A9P9Y7G1_9HYPO</name>
<reference evidence="3" key="1">
    <citation type="journal article" date="2021" name="J Fungi (Basel)">
        <title>Genomic and Metabolomic Analyses of the Marine Fungus Emericellopsis cladophorae: Insights into Saltwater Adaptability Mechanisms and Its Biosynthetic Potential.</title>
        <authorList>
            <person name="Goncalves M.F.M."/>
            <person name="Hilario S."/>
            <person name="Van de Peer Y."/>
            <person name="Esteves A.C."/>
            <person name="Alves A."/>
        </authorList>
    </citation>
    <scope>NUCLEOTIDE SEQUENCE</scope>
    <source>
        <strain evidence="3">MUM 19.33</strain>
    </source>
</reference>
<keyword evidence="4" id="KW-1185">Reference proteome</keyword>
<keyword evidence="2" id="KW-1133">Transmembrane helix</keyword>
<accession>A0A9P9Y7G1</accession>
<evidence type="ECO:0000313" key="4">
    <source>
        <dbReference type="Proteomes" id="UP001055219"/>
    </source>
</evidence>
<dbReference type="OrthoDB" id="203796at2759"/>
<protein>
    <submittedName>
        <fullName evidence="3">Uncharacterized protein</fullName>
    </submittedName>
</protein>
<evidence type="ECO:0000256" key="1">
    <source>
        <dbReference type="SAM" id="MobiDB-lite"/>
    </source>
</evidence>
<organism evidence="3 4">
    <name type="scientific">Emericellopsis cladophorae</name>
    <dbReference type="NCBI Taxonomy" id="2686198"/>
    <lineage>
        <taxon>Eukaryota</taxon>
        <taxon>Fungi</taxon>
        <taxon>Dikarya</taxon>
        <taxon>Ascomycota</taxon>
        <taxon>Pezizomycotina</taxon>
        <taxon>Sordariomycetes</taxon>
        <taxon>Hypocreomycetidae</taxon>
        <taxon>Hypocreales</taxon>
        <taxon>Bionectriaceae</taxon>
        <taxon>Emericellopsis</taxon>
    </lineage>
</organism>
<dbReference type="AlphaFoldDB" id="A0A9P9Y7G1"/>
<gene>
    <name evidence="3" type="ORF">J7T54_008023</name>
</gene>
<keyword evidence="2" id="KW-0812">Transmembrane</keyword>
<proteinExistence type="predicted"/>
<feature type="region of interest" description="Disordered" evidence="1">
    <location>
        <begin position="1"/>
        <end position="54"/>
    </location>
</feature>
<dbReference type="GeneID" id="75834495"/>
<evidence type="ECO:0000256" key="2">
    <source>
        <dbReference type="SAM" id="Phobius"/>
    </source>
</evidence>
<comment type="caution">
    <text evidence="3">The sequence shown here is derived from an EMBL/GenBank/DDBJ whole genome shotgun (WGS) entry which is preliminary data.</text>
</comment>
<keyword evidence="2" id="KW-0472">Membrane</keyword>
<sequence length="388" mass="43995">MGKFDTPPATEPNASSSISLHSQPGIAPPQPRYFDDDPSEIQNDDLPPLYSDHENDAVATEDPLLPAGTQPLQVQPFKVNNGVEYYIDRRLDADPVFLKDHIDRLAIIPPRPHVHIRGTHHSSARKADGKTERREIVDFDIHIELTHLLYEDIHSRTPFSHETVTAGNFEKVRRGTICTTRAPGFGGSGGAAEEGTPDVAEWCRRYCTAKNGLKSFSLERAVSGWDFDALQTKLEGLVRSTNYRGKLEVSFPVQNGKVEIYNECRTNRWRLTKWIEMIFVLTLMFIFSWPWLYFRTAKWEVVTAQWRFSVTDAQGRRRYATVSEDRWYNMWARPISRAVLGRRQGTLDQGDLNREDAPREEGFAGVVQAGVDAMGVVNRSFGWGGNDS</sequence>
<feature type="compositionally biased region" description="Polar residues" evidence="1">
    <location>
        <begin position="12"/>
        <end position="22"/>
    </location>
</feature>